<dbReference type="PANTHER" id="PTHR43877:SF2">
    <property type="entry name" value="AMINOALKYLPHOSPHONATE N-ACETYLTRANSFERASE-RELATED"/>
    <property type="match status" value="1"/>
</dbReference>
<sequence>MSPELPAVSARLESPDLPALQHPEVAQWRPAGPEDVDAVFAAQQAMDAVDHPEWVTARGDIEGALSGATVAADTMLALDAHGAVLAWGSATLYPGIDTRLQALLDGGVVPSARRRGIGAALLAWQVARAEQHLAARDEPLPAWIRTNHDLRNPGAIALLQAHGFTVARTMRVLERDLAEPIDEVASPEGITIRAFEPGDAEATRHARNDSFRDHWGSEPVPPAKWHAFVTGETFREDVSVVAVDDESGEVLAFAVSTANPRSWDLSGYRYSYLELLGVVRAGRGRGISPALLAAALRAAKDAGMERVGLDVDADNPTGAVALYERSGFEPIASNAEIVREV</sequence>
<name>A0A2A9CZS2_9MICO</name>
<dbReference type="Pfam" id="PF00583">
    <property type="entry name" value="Acetyltransf_1"/>
    <property type="match status" value="1"/>
</dbReference>
<dbReference type="InterPro" id="IPR016181">
    <property type="entry name" value="Acyl_CoA_acyltransferase"/>
</dbReference>
<evidence type="ECO:0000256" key="1">
    <source>
        <dbReference type="ARBA" id="ARBA00022679"/>
    </source>
</evidence>
<accession>A0A2A9CZS2</accession>
<dbReference type="InterPro" id="IPR000182">
    <property type="entry name" value="GNAT_dom"/>
</dbReference>
<dbReference type="InterPro" id="IPR050832">
    <property type="entry name" value="Bact_Acetyltransf"/>
</dbReference>
<gene>
    <name evidence="4" type="ORF">ATL40_1516</name>
</gene>
<evidence type="ECO:0000313" key="4">
    <source>
        <dbReference type="EMBL" id="PFG19937.1"/>
    </source>
</evidence>
<comment type="caution">
    <text evidence="4">The sequence shown here is derived from an EMBL/GenBank/DDBJ whole genome shotgun (WGS) entry which is preliminary data.</text>
</comment>
<dbReference type="Gene3D" id="3.40.630.30">
    <property type="match status" value="1"/>
</dbReference>
<evidence type="ECO:0000313" key="5">
    <source>
        <dbReference type="Proteomes" id="UP000224915"/>
    </source>
</evidence>
<dbReference type="AlphaFoldDB" id="A0A2A9CZS2"/>
<keyword evidence="5" id="KW-1185">Reference proteome</keyword>
<dbReference type="Proteomes" id="UP000224915">
    <property type="component" value="Unassembled WGS sequence"/>
</dbReference>
<keyword evidence="1" id="KW-0808">Transferase</keyword>
<dbReference type="OrthoDB" id="9799092at2"/>
<dbReference type="PROSITE" id="PS51186">
    <property type="entry name" value="GNAT"/>
    <property type="match status" value="2"/>
</dbReference>
<organism evidence="4 5">
    <name type="scientific">Serinibacter salmoneus</name>
    <dbReference type="NCBI Taxonomy" id="556530"/>
    <lineage>
        <taxon>Bacteria</taxon>
        <taxon>Bacillati</taxon>
        <taxon>Actinomycetota</taxon>
        <taxon>Actinomycetes</taxon>
        <taxon>Micrococcales</taxon>
        <taxon>Beutenbergiaceae</taxon>
        <taxon>Serinibacter</taxon>
    </lineage>
</organism>
<dbReference type="PANTHER" id="PTHR43877">
    <property type="entry name" value="AMINOALKYLPHOSPHONATE N-ACETYLTRANSFERASE-RELATED-RELATED"/>
    <property type="match status" value="1"/>
</dbReference>
<evidence type="ECO:0000259" key="3">
    <source>
        <dbReference type="PROSITE" id="PS51186"/>
    </source>
</evidence>
<feature type="domain" description="N-acetyltransferase" evidence="3">
    <location>
        <begin position="26"/>
        <end position="193"/>
    </location>
</feature>
<dbReference type="SUPFAM" id="SSF55729">
    <property type="entry name" value="Acyl-CoA N-acyltransferases (Nat)"/>
    <property type="match status" value="1"/>
</dbReference>
<dbReference type="EMBL" id="PDJD01000001">
    <property type="protein sequence ID" value="PFG19937.1"/>
    <property type="molecule type" value="Genomic_DNA"/>
</dbReference>
<dbReference type="CDD" id="cd04301">
    <property type="entry name" value="NAT_SF"/>
    <property type="match status" value="1"/>
</dbReference>
<protein>
    <submittedName>
        <fullName evidence="4">Mycothiol synthase</fullName>
    </submittedName>
</protein>
<reference evidence="4 5" key="1">
    <citation type="submission" date="2017-10" db="EMBL/GenBank/DDBJ databases">
        <title>Sequencing the genomes of 1000 actinobacteria strains.</title>
        <authorList>
            <person name="Klenk H.-P."/>
        </authorList>
    </citation>
    <scope>NUCLEOTIDE SEQUENCE [LARGE SCALE GENOMIC DNA]</scope>
    <source>
        <strain evidence="4 5">DSM 21801</strain>
    </source>
</reference>
<dbReference type="GO" id="GO:0016747">
    <property type="term" value="F:acyltransferase activity, transferring groups other than amino-acyl groups"/>
    <property type="evidence" value="ECO:0007669"/>
    <property type="project" value="InterPro"/>
</dbReference>
<keyword evidence="2" id="KW-0012">Acyltransferase</keyword>
<dbReference type="RefSeq" id="WP_098468987.1">
    <property type="nucleotide sequence ID" value="NZ_PDJD01000001.1"/>
</dbReference>
<feature type="domain" description="N-acetyltransferase" evidence="3">
    <location>
        <begin position="190"/>
        <end position="341"/>
    </location>
</feature>
<evidence type="ECO:0000256" key="2">
    <source>
        <dbReference type="ARBA" id="ARBA00023315"/>
    </source>
</evidence>
<proteinExistence type="predicted"/>